<evidence type="ECO:0000256" key="4">
    <source>
        <dbReference type="ARBA" id="ARBA00022655"/>
    </source>
</evidence>
<dbReference type="NCBIfam" id="TIGR00018">
    <property type="entry name" value="panC"/>
    <property type="match status" value="1"/>
</dbReference>
<dbReference type="PANTHER" id="PTHR21299">
    <property type="entry name" value="CYTIDYLATE KINASE/PANTOATE-BETA-ALANINE LIGASE"/>
    <property type="match status" value="1"/>
</dbReference>
<evidence type="ECO:0000256" key="8">
    <source>
        <dbReference type="HAMAP-Rule" id="MF_00158"/>
    </source>
</evidence>
<evidence type="ECO:0000256" key="3">
    <source>
        <dbReference type="ARBA" id="ARBA00022598"/>
    </source>
</evidence>
<dbReference type="Gene3D" id="3.40.50.620">
    <property type="entry name" value="HUPs"/>
    <property type="match status" value="1"/>
</dbReference>
<dbReference type="PANTHER" id="PTHR21299:SF1">
    <property type="entry name" value="PANTOATE--BETA-ALANINE LIGASE"/>
    <property type="match status" value="1"/>
</dbReference>
<feature type="active site" description="Proton donor" evidence="8">
    <location>
        <position position="46"/>
    </location>
</feature>
<proteinExistence type="inferred from homology"/>
<dbReference type="STRING" id="1586267.GCA_001418685_01416"/>
<feature type="binding site" evidence="8">
    <location>
        <position position="70"/>
    </location>
    <ligand>
        <name>(R)-pantoate</name>
        <dbReference type="ChEBI" id="CHEBI:15980"/>
    </ligand>
</feature>
<dbReference type="EMBL" id="FCOR01000008">
    <property type="protein sequence ID" value="CVK16555.1"/>
    <property type="molecule type" value="Genomic_DNA"/>
</dbReference>
<evidence type="ECO:0000256" key="7">
    <source>
        <dbReference type="ARBA" id="ARBA00048258"/>
    </source>
</evidence>
<feature type="binding site" evidence="8">
    <location>
        <begin position="39"/>
        <end position="46"/>
    </location>
    <ligand>
        <name>ATP</name>
        <dbReference type="ChEBI" id="CHEBI:30616"/>
    </ligand>
</feature>
<comment type="miscellaneous">
    <text evidence="8">The reaction proceeds by a bi uni uni bi ping pong mechanism.</text>
</comment>
<dbReference type="InterPro" id="IPR003721">
    <property type="entry name" value="Pantoate_ligase"/>
</dbReference>
<dbReference type="CDD" id="cd00560">
    <property type="entry name" value="PanC"/>
    <property type="match status" value="1"/>
</dbReference>
<keyword evidence="4 8" id="KW-0566">Pantothenate biosynthesis</keyword>
<comment type="function">
    <text evidence="8">Catalyzes the condensation of pantoate with beta-alanine in an ATP-dependent reaction via a pantoyl-adenylate intermediate.</text>
</comment>
<keyword evidence="6 8" id="KW-0067">ATP-binding</keyword>
<keyword evidence="10" id="KW-1185">Reference proteome</keyword>
<accession>A0A0X3AR65</accession>
<protein>
    <recommendedName>
        <fullName evidence="8">Pantothenate synthetase</fullName>
        <shortName evidence="8">PS</shortName>
        <ecNumber evidence="8">6.3.2.1</ecNumber>
    </recommendedName>
    <alternativeName>
        <fullName evidence="8">Pantoate--beta-alanine ligase</fullName>
    </alternativeName>
    <alternativeName>
        <fullName evidence="8">Pantoate-activating enzyme</fullName>
    </alternativeName>
</protein>
<feature type="binding site" evidence="8">
    <location>
        <position position="163"/>
    </location>
    <ligand>
        <name>(R)-pantoate</name>
        <dbReference type="ChEBI" id="CHEBI:15980"/>
    </ligand>
</feature>
<comment type="pathway">
    <text evidence="1 8">Cofactor biosynthesis; (R)-pantothenate biosynthesis; (R)-pantothenate from (R)-pantoate and beta-alanine: step 1/1.</text>
</comment>
<dbReference type="Proteomes" id="UP000182761">
    <property type="component" value="Unassembled WGS sequence"/>
</dbReference>
<feature type="binding site" evidence="8">
    <location>
        <position position="70"/>
    </location>
    <ligand>
        <name>beta-alanine</name>
        <dbReference type="ChEBI" id="CHEBI:57966"/>
    </ligand>
</feature>
<dbReference type="GO" id="GO:0005524">
    <property type="term" value="F:ATP binding"/>
    <property type="evidence" value="ECO:0007669"/>
    <property type="project" value="UniProtKB-KW"/>
</dbReference>
<keyword evidence="3 8" id="KW-0436">Ligase</keyword>
<feature type="binding site" evidence="8">
    <location>
        <position position="186"/>
    </location>
    <ligand>
        <name>ATP</name>
        <dbReference type="ChEBI" id="CHEBI:30616"/>
    </ligand>
</feature>
<dbReference type="GO" id="GO:0015940">
    <property type="term" value="P:pantothenate biosynthetic process"/>
    <property type="evidence" value="ECO:0007669"/>
    <property type="project" value="UniProtKB-UniRule"/>
</dbReference>
<dbReference type="HAMAP" id="MF_00158">
    <property type="entry name" value="PanC"/>
    <property type="match status" value="1"/>
</dbReference>
<evidence type="ECO:0000313" key="9">
    <source>
        <dbReference type="EMBL" id="CVK16555.1"/>
    </source>
</evidence>
<evidence type="ECO:0000256" key="2">
    <source>
        <dbReference type="ARBA" id="ARBA00009256"/>
    </source>
</evidence>
<organism evidence="9 10">
    <name type="scientific">Apibacter mensalis</name>
    <dbReference type="NCBI Taxonomy" id="1586267"/>
    <lineage>
        <taxon>Bacteria</taxon>
        <taxon>Pseudomonadati</taxon>
        <taxon>Bacteroidota</taxon>
        <taxon>Flavobacteriia</taxon>
        <taxon>Flavobacteriales</taxon>
        <taxon>Weeksellaceae</taxon>
        <taxon>Apibacter</taxon>
    </lineage>
</organism>
<dbReference type="Pfam" id="PF02569">
    <property type="entry name" value="Pantoate_ligase"/>
    <property type="match status" value="1"/>
</dbReference>
<dbReference type="AlphaFoldDB" id="A0A0X3AR65"/>
<dbReference type="UniPathway" id="UPA00028">
    <property type="reaction ID" value="UER00005"/>
</dbReference>
<evidence type="ECO:0000256" key="6">
    <source>
        <dbReference type="ARBA" id="ARBA00022840"/>
    </source>
</evidence>
<dbReference type="GO" id="GO:0005829">
    <property type="term" value="C:cytosol"/>
    <property type="evidence" value="ECO:0007669"/>
    <property type="project" value="TreeGrafter"/>
</dbReference>
<comment type="catalytic activity">
    <reaction evidence="7 8">
        <text>(R)-pantoate + beta-alanine + ATP = (R)-pantothenate + AMP + diphosphate + H(+)</text>
        <dbReference type="Rhea" id="RHEA:10912"/>
        <dbReference type="ChEBI" id="CHEBI:15378"/>
        <dbReference type="ChEBI" id="CHEBI:15980"/>
        <dbReference type="ChEBI" id="CHEBI:29032"/>
        <dbReference type="ChEBI" id="CHEBI:30616"/>
        <dbReference type="ChEBI" id="CHEBI:33019"/>
        <dbReference type="ChEBI" id="CHEBI:57966"/>
        <dbReference type="ChEBI" id="CHEBI:456215"/>
        <dbReference type="EC" id="6.3.2.1"/>
    </reaction>
</comment>
<dbReference type="OrthoDB" id="9773087at2"/>
<evidence type="ECO:0000256" key="5">
    <source>
        <dbReference type="ARBA" id="ARBA00022741"/>
    </source>
</evidence>
<evidence type="ECO:0000256" key="1">
    <source>
        <dbReference type="ARBA" id="ARBA00004990"/>
    </source>
</evidence>
<gene>
    <name evidence="8" type="primary">panC</name>
    <name evidence="9" type="ORF">Ga0061079_10856</name>
</gene>
<feature type="binding site" evidence="8">
    <location>
        <begin position="157"/>
        <end position="160"/>
    </location>
    <ligand>
        <name>ATP</name>
        <dbReference type="ChEBI" id="CHEBI:30616"/>
    </ligand>
</feature>
<keyword evidence="8" id="KW-0963">Cytoplasm</keyword>
<sequence length="289" mass="33256">MTFVIKNTSMLIVRNRKDLYDFTQYIKAKKLTLGFVPTMGALHNGHLSLFKKAMEDNQYTIGSIFVNPTQFNNQADLIKYPRTENDDIAKLESIGCDALYLPSVEDLYPNGLECEPIKMNGLDLVMEGSFRPGHFQGMATVVKRLLLQVQPTRAYFGEKDFQQLQIIRHMVKTLKLPVEIVGMPIVRESNGLAMSSRNMRLTDDFKKKSIFIYQSLLKAKELSSHHSPETVISKIERLYLNSNLKLEYFTVTEEESLQMNQTFEISKHYRAFIAVFAGDIRLIDNLQIR</sequence>
<reference evidence="9 10" key="1">
    <citation type="submission" date="2016-01" db="EMBL/GenBank/DDBJ databases">
        <authorList>
            <person name="McClelland M."/>
            <person name="Jain A."/>
            <person name="Saraogi P."/>
            <person name="Mendelson R."/>
            <person name="Westerman R."/>
            <person name="SanMiguel P."/>
            <person name="Csonka L."/>
        </authorList>
    </citation>
    <scope>NUCLEOTIDE SEQUENCE [LARGE SCALE GENOMIC DNA]</scope>
    <source>
        <strain evidence="9 10">R-53146</strain>
    </source>
</reference>
<dbReference type="EC" id="6.3.2.1" evidence="8"/>
<dbReference type="InterPro" id="IPR042176">
    <property type="entry name" value="Pantoate_ligase_C"/>
</dbReference>
<name>A0A0X3AR65_9FLAO</name>
<dbReference type="Gene3D" id="3.30.1300.10">
    <property type="entry name" value="Pantoate-beta-alanine ligase, C-terminal domain"/>
    <property type="match status" value="1"/>
</dbReference>
<evidence type="ECO:0000313" key="10">
    <source>
        <dbReference type="Proteomes" id="UP000182761"/>
    </source>
</evidence>
<dbReference type="SUPFAM" id="SSF52374">
    <property type="entry name" value="Nucleotidylyl transferase"/>
    <property type="match status" value="1"/>
</dbReference>
<comment type="subunit">
    <text evidence="8">Homodimer.</text>
</comment>
<comment type="similarity">
    <text evidence="2 8">Belongs to the pantothenate synthetase family.</text>
</comment>
<keyword evidence="5 8" id="KW-0547">Nucleotide-binding</keyword>
<comment type="subcellular location">
    <subcellularLocation>
        <location evidence="8">Cytoplasm</location>
    </subcellularLocation>
</comment>
<dbReference type="GO" id="GO:0004592">
    <property type="term" value="F:pantoate-beta-alanine ligase activity"/>
    <property type="evidence" value="ECO:0007669"/>
    <property type="project" value="UniProtKB-UniRule"/>
</dbReference>
<dbReference type="InterPro" id="IPR014729">
    <property type="entry name" value="Rossmann-like_a/b/a_fold"/>
</dbReference>
<feature type="binding site" evidence="8">
    <location>
        <begin position="194"/>
        <end position="197"/>
    </location>
    <ligand>
        <name>ATP</name>
        <dbReference type="ChEBI" id="CHEBI:30616"/>
    </ligand>
</feature>